<evidence type="ECO:0000259" key="1">
    <source>
        <dbReference type="SMART" id="SM00849"/>
    </source>
</evidence>
<evidence type="ECO:0000313" key="2">
    <source>
        <dbReference type="EMBL" id="SKA71730.1"/>
    </source>
</evidence>
<reference evidence="2 3" key="1">
    <citation type="submission" date="2017-02" db="EMBL/GenBank/DDBJ databases">
        <authorList>
            <person name="Peterson S.W."/>
        </authorList>
    </citation>
    <scope>NUCLEOTIDE SEQUENCE [LARGE SCALE GENOMIC DNA]</scope>
    <source>
        <strain evidence="2 3">DSM 18034</strain>
    </source>
</reference>
<dbReference type="SMART" id="SM00849">
    <property type="entry name" value="Lactamase_B"/>
    <property type="match status" value="1"/>
</dbReference>
<accession>A0A1T4W387</accession>
<proteinExistence type="predicted"/>
<dbReference type="Gene3D" id="3.60.15.10">
    <property type="entry name" value="Ribonuclease Z/Hydroxyacylglutathione hydrolase-like"/>
    <property type="match status" value="1"/>
</dbReference>
<dbReference type="STRING" id="1121442.SAMN02745702_01543"/>
<dbReference type="SUPFAM" id="SSF56281">
    <property type="entry name" value="Metallo-hydrolase/oxidoreductase"/>
    <property type="match status" value="1"/>
</dbReference>
<keyword evidence="3" id="KW-1185">Reference proteome</keyword>
<name>A0A1T4W387_9BACT</name>
<dbReference type="EMBL" id="FUYA01000004">
    <property type="protein sequence ID" value="SKA71730.1"/>
    <property type="molecule type" value="Genomic_DNA"/>
</dbReference>
<dbReference type="GO" id="GO:0016740">
    <property type="term" value="F:transferase activity"/>
    <property type="evidence" value="ECO:0007669"/>
    <property type="project" value="TreeGrafter"/>
</dbReference>
<dbReference type="InterPro" id="IPR052926">
    <property type="entry name" value="Metallo-beta-lactamase_dom"/>
</dbReference>
<dbReference type="CDD" id="cd07713">
    <property type="entry name" value="DHPS-like_MBL-fold"/>
    <property type="match status" value="1"/>
</dbReference>
<dbReference type="PANTHER" id="PTHR13754">
    <property type="entry name" value="METALLO-BETA-LACTAMASE SUPERFAMILY PROTEIN"/>
    <property type="match status" value="1"/>
</dbReference>
<gene>
    <name evidence="2" type="ORF">SAMN02745702_01543</name>
</gene>
<dbReference type="Proteomes" id="UP000189733">
    <property type="component" value="Unassembled WGS sequence"/>
</dbReference>
<dbReference type="Pfam" id="PF00753">
    <property type="entry name" value="Lactamase_B"/>
    <property type="match status" value="1"/>
</dbReference>
<dbReference type="InterPro" id="IPR041712">
    <property type="entry name" value="DHPS-like_MBL-fold"/>
</dbReference>
<evidence type="ECO:0000313" key="3">
    <source>
        <dbReference type="Proteomes" id="UP000189733"/>
    </source>
</evidence>
<protein>
    <submittedName>
        <fullName evidence="2">7,8-dihydropterin-6-yl-methyl-4-(Beta-D-ribofuranosyl)aminobenzene 5'-phosphate synthase</fullName>
    </submittedName>
</protein>
<dbReference type="PANTHER" id="PTHR13754:SF13">
    <property type="entry name" value="METALLO-BETA-LACTAMASE SUPERFAMILY PROTEIN (AFU_ORTHOLOGUE AFUA_3G07630)"/>
    <property type="match status" value="1"/>
</dbReference>
<sequence length="274" mass="29782">MSTRMTVLIDDTSSKSGLLHEHGFSCALKLPNGEKWLWDTGSTDKFLQNAKTLGFQPSEFKALALSHGHYDHTGGIVPLYKAGFTGPMYAHPEYCRDRYHVEEGKESRFIGLPPFTELDPMPKVHRVQGIHQLAPGMRMVTDIPRIKGNAQNINNFYVDPQGTTVDPVPDDSCLLLDTASGTVLLLGCCHSGMANVLTYVQEQAGVTKLHALVGGTHLLEASEEELDQAAKALTSLSVERVFPGHCSGQHGLAGLAKRLGDKVQGIGAGWSHHF</sequence>
<dbReference type="AlphaFoldDB" id="A0A1T4W387"/>
<organism evidence="2 3">
    <name type="scientific">Desulfobaculum bizertense DSM 18034</name>
    <dbReference type="NCBI Taxonomy" id="1121442"/>
    <lineage>
        <taxon>Bacteria</taxon>
        <taxon>Pseudomonadati</taxon>
        <taxon>Thermodesulfobacteriota</taxon>
        <taxon>Desulfovibrionia</taxon>
        <taxon>Desulfovibrionales</taxon>
        <taxon>Desulfovibrionaceae</taxon>
        <taxon>Desulfobaculum</taxon>
    </lineage>
</organism>
<dbReference type="InterPro" id="IPR036866">
    <property type="entry name" value="RibonucZ/Hydroxyglut_hydro"/>
</dbReference>
<dbReference type="OrthoDB" id="9803916at2"/>
<feature type="domain" description="Metallo-beta-lactamase" evidence="1">
    <location>
        <begin position="22"/>
        <end position="245"/>
    </location>
</feature>
<dbReference type="RefSeq" id="WP_078684820.1">
    <property type="nucleotide sequence ID" value="NZ_FUYA01000004.1"/>
</dbReference>
<dbReference type="InterPro" id="IPR001279">
    <property type="entry name" value="Metallo-B-lactamas"/>
</dbReference>